<evidence type="ECO:0000313" key="1">
    <source>
        <dbReference type="EMBL" id="OJD20025.1"/>
    </source>
</evidence>
<dbReference type="Proteomes" id="UP000182235">
    <property type="component" value="Unassembled WGS sequence"/>
</dbReference>
<comment type="caution">
    <text evidence="1">The sequence shown here is derived from an EMBL/GenBank/DDBJ whole genome shotgun (WGS) entry which is preliminary data.</text>
</comment>
<dbReference type="EMBL" id="LGRN01000001">
    <property type="protein sequence ID" value="OJD20025.1"/>
    <property type="molecule type" value="Genomic_DNA"/>
</dbReference>
<organism evidence="1 2">
    <name type="scientific">Emergomyces pasteurianus Ep9510</name>
    <dbReference type="NCBI Taxonomy" id="1447872"/>
    <lineage>
        <taxon>Eukaryota</taxon>
        <taxon>Fungi</taxon>
        <taxon>Dikarya</taxon>
        <taxon>Ascomycota</taxon>
        <taxon>Pezizomycotina</taxon>
        <taxon>Eurotiomycetes</taxon>
        <taxon>Eurotiomycetidae</taxon>
        <taxon>Onygenales</taxon>
        <taxon>Ajellomycetaceae</taxon>
        <taxon>Emergomyces</taxon>
    </lineage>
</organism>
<reference evidence="1 2" key="1">
    <citation type="submission" date="2015-07" db="EMBL/GenBank/DDBJ databases">
        <title>Emmonsia species relationships and genome sequence.</title>
        <authorList>
            <consortium name="The Broad Institute Genomics Platform"/>
            <person name="Cuomo C.A."/>
            <person name="Munoz J.F."/>
            <person name="Imamovic A."/>
            <person name="Priest M.E."/>
            <person name="Young S."/>
            <person name="Clay O.K."/>
            <person name="McEwen J.G."/>
        </authorList>
    </citation>
    <scope>NUCLEOTIDE SEQUENCE [LARGE SCALE GENOMIC DNA]</scope>
    <source>
        <strain evidence="1 2">UAMH 9510</strain>
    </source>
</reference>
<accession>A0A1J9PUE2</accession>
<protein>
    <submittedName>
        <fullName evidence="1">Uncharacterized protein</fullName>
    </submittedName>
</protein>
<name>A0A1J9PUE2_9EURO</name>
<proteinExistence type="predicted"/>
<dbReference type="AlphaFoldDB" id="A0A1J9PUE2"/>
<evidence type="ECO:0000313" key="2">
    <source>
        <dbReference type="Proteomes" id="UP000182235"/>
    </source>
</evidence>
<keyword evidence="2" id="KW-1185">Reference proteome</keyword>
<dbReference type="VEuPathDB" id="FungiDB:AJ78_00041"/>
<gene>
    <name evidence="1" type="ORF">AJ78_00041</name>
</gene>
<sequence>MPSRRPQSDMVAFRKAPFQWRPFRMNKNTGNGGKDRLTTDKDKQLAEAEALKGVSYILSESGAGYDLTATLGFATLGRALHLGFWPHWASIEEEFLVFLTKTNCPNAPLD</sequence>